<name>A0AA39JIQ3_ARMTA</name>
<dbReference type="RefSeq" id="XP_060323879.1">
    <property type="nucleotide sequence ID" value="XM_060465915.1"/>
</dbReference>
<proteinExistence type="predicted"/>
<reference evidence="1" key="1">
    <citation type="submission" date="2023-06" db="EMBL/GenBank/DDBJ databases">
        <authorList>
            <consortium name="Lawrence Berkeley National Laboratory"/>
            <person name="Ahrendt S."/>
            <person name="Sahu N."/>
            <person name="Indic B."/>
            <person name="Wong-Bajracharya J."/>
            <person name="Merenyi Z."/>
            <person name="Ke H.-M."/>
            <person name="Monk M."/>
            <person name="Kocsube S."/>
            <person name="Drula E."/>
            <person name="Lipzen A."/>
            <person name="Balint B."/>
            <person name="Henrissat B."/>
            <person name="Andreopoulos B."/>
            <person name="Martin F.M."/>
            <person name="Harder C.B."/>
            <person name="Rigling D."/>
            <person name="Ford K.L."/>
            <person name="Foster G.D."/>
            <person name="Pangilinan J."/>
            <person name="Papanicolaou A."/>
            <person name="Barry K."/>
            <person name="LaButti K."/>
            <person name="Viragh M."/>
            <person name="Koriabine M."/>
            <person name="Yan M."/>
            <person name="Riley R."/>
            <person name="Champramary S."/>
            <person name="Plett K.L."/>
            <person name="Tsai I.J."/>
            <person name="Slot J."/>
            <person name="Sipos G."/>
            <person name="Plett J."/>
            <person name="Nagy L.G."/>
            <person name="Grigoriev I.V."/>
        </authorList>
    </citation>
    <scope>NUCLEOTIDE SEQUENCE</scope>
    <source>
        <strain evidence="1">CCBAS 213</strain>
    </source>
</reference>
<evidence type="ECO:0000313" key="2">
    <source>
        <dbReference type="Proteomes" id="UP001175211"/>
    </source>
</evidence>
<organism evidence="1 2">
    <name type="scientific">Armillaria tabescens</name>
    <name type="common">Ringless honey mushroom</name>
    <name type="synonym">Agaricus tabescens</name>
    <dbReference type="NCBI Taxonomy" id="1929756"/>
    <lineage>
        <taxon>Eukaryota</taxon>
        <taxon>Fungi</taxon>
        <taxon>Dikarya</taxon>
        <taxon>Basidiomycota</taxon>
        <taxon>Agaricomycotina</taxon>
        <taxon>Agaricomycetes</taxon>
        <taxon>Agaricomycetidae</taxon>
        <taxon>Agaricales</taxon>
        <taxon>Marasmiineae</taxon>
        <taxon>Physalacriaceae</taxon>
        <taxon>Desarmillaria</taxon>
    </lineage>
</organism>
<dbReference type="GeneID" id="85349463"/>
<dbReference type="PROSITE" id="PS51257">
    <property type="entry name" value="PROKAR_LIPOPROTEIN"/>
    <property type="match status" value="1"/>
</dbReference>
<dbReference type="AlphaFoldDB" id="A0AA39JIQ3"/>
<keyword evidence="2" id="KW-1185">Reference proteome</keyword>
<sequence length="187" mass="21241">MQTCLKPSPRIPGAYIFISWQSCCCYHPFSVHAVCSSVVLVFLKCRTFLFNGYYFVPTLSEFLAAQFWTSNWHCFPEDCLCMYLPPLPLSTIDAVLTELPRSPWEGWNTTNLRIDGISRLVRSWILYIQTDLLCDHFDRDSASLTITVTVSGCSWLGSCTATARVVDAFLFIANSRFSVAAFQLRAY</sequence>
<comment type="caution">
    <text evidence="1">The sequence shown here is derived from an EMBL/GenBank/DDBJ whole genome shotgun (WGS) entry which is preliminary data.</text>
</comment>
<gene>
    <name evidence="1" type="ORF">EV420DRAFT_1120506</name>
</gene>
<evidence type="ECO:0000313" key="1">
    <source>
        <dbReference type="EMBL" id="KAK0441193.1"/>
    </source>
</evidence>
<dbReference type="Proteomes" id="UP001175211">
    <property type="component" value="Unassembled WGS sequence"/>
</dbReference>
<accession>A0AA39JIQ3</accession>
<dbReference type="EMBL" id="JAUEPS010000071">
    <property type="protein sequence ID" value="KAK0441193.1"/>
    <property type="molecule type" value="Genomic_DNA"/>
</dbReference>
<protein>
    <submittedName>
        <fullName evidence="1">Uncharacterized protein</fullName>
    </submittedName>
</protein>